<dbReference type="Gene3D" id="2.60.40.10">
    <property type="entry name" value="Immunoglobulins"/>
    <property type="match status" value="1"/>
</dbReference>
<evidence type="ECO:0000256" key="2">
    <source>
        <dbReference type="SAM" id="SignalP"/>
    </source>
</evidence>
<comment type="caution">
    <text evidence="4">The sequence shown here is derived from an EMBL/GenBank/DDBJ whole genome shotgun (WGS) entry which is preliminary data.</text>
</comment>
<sequence>MLTNLKVAITLVFALPLVAATGSFDDCPSRQSGTLGQAATIKCSIGSNFSSVYWYRSNDMLVVCYDVGIRSEHQSENDDYVIESDGSLRINNVSSHHPTVYRVVFYDDENHIQKKRVRFLVNREGSISEYLERVQQRRKDLERKQQRREEKKRRRILQMMKKEERKAAKKEKAAIKEKRRQEKLKRKRERTKARGQKDKESSK</sequence>
<keyword evidence="5" id="KW-1185">Reference proteome</keyword>
<dbReference type="InterPro" id="IPR013106">
    <property type="entry name" value="Ig_V-set"/>
</dbReference>
<dbReference type="Proteomes" id="UP001152320">
    <property type="component" value="Chromosome 8"/>
</dbReference>
<dbReference type="PROSITE" id="PS50835">
    <property type="entry name" value="IG_LIKE"/>
    <property type="match status" value="1"/>
</dbReference>
<feature type="compositionally biased region" description="Basic and acidic residues" evidence="1">
    <location>
        <begin position="137"/>
        <end position="149"/>
    </location>
</feature>
<feature type="compositionally biased region" description="Basic and acidic residues" evidence="1">
    <location>
        <begin position="160"/>
        <end position="180"/>
    </location>
</feature>
<evidence type="ECO:0000259" key="3">
    <source>
        <dbReference type="PROSITE" id="PS50835"/>
    </source>
</evidence>
<evidence type="ECO:0000313" key="4">
    <source>
        <dbReference type="EMBL" id="KAJ8037024.1"/>
    </source>
</evidence>
<evidence type="ECO:0000256" key="1">
    <source>
        <dbReference type="SAM" id="MobiDB-lite"/>
    </source>
</evidence>
<feature type="chain" id="PRO_5040220406" description="Ig-like domain-containing protein" evidence="2">
    <location>
        <begin position="21"/>
        <end position="203"/>
    </location>
</feature>
<dbReference type="AlphaFoldDB" id="A0A9Q1C2Q9"/>
<name>A0A9Q1C2Q9_HOLLE</name>
<gene>
    <name evidence="4" type="ORF">HOLleu_17741</name>
</gene>
<dbReference type="InterPro" id="IPR036179">
    <property type="entry name" value="Ig-like_dom_sf"/>
</dbReference>
<accession>A0A9Q1C2Q9</accession>
<dbReference type="SUPFAM" id="SSF48726">
    <property type="entry name" value="Immunoglobulin"/>
    <property type="match status" value="1"/>
</dbReference>
<feature type="compositionally biased region" description="Basic residues" evidence="1">
    <location>
        <begin position="181"/>
        <end position="194"/>
    </location>
</feature>
<reference evidence="4" key="1">
    <citation type="submission" date="2021-10" db="EMBL/GenBank/DDBJ databases">
        <title>Tropical sea cucumber genome reveals ecological adaptation and Cuvierian tubules defense mechanism.</title>
        <authorList>
            <person name="Chen T."/>
        </authorList>
    </citation>
    <scope>NUCLEOTIDE SEQUENCE</scope>
    <source>
        <strain evidence="4">Nanhai2018</strain>
        <tissue evidence="4">Muscle</tissue>
    </source>
</reference>
<evidence type="ECO:0000313" key="5">
    <source>
        <dbReference type="Proteomes" id="UP001152320"/>
    </source>
</evidence>
<feature type="signal peptide" evidence="2">
    <location>
        <begin position="1"/>
        <end position="20"/>
    </location>
</feature>
<keyword evidence="2" id="KW-0732">Signal</keyword>
<proteinExistence type="predicted"/>
<feature type="domain" description="Ig-like" evidence="3">
    <location>
        <begin position="16"/>
        <end position="101"/>
    </location>
</feature>
<dbReference type="InterPro" id="IPR007110">
    <property type="entry name" value="Ig-like_dom"/>
</dbReference>
<dbReference type="InterPro" id="IPR013783">
    <property type="entry name" value="Ig-like_fold"/>
</dbReference>
<feature type="region of interest" description="Disordered" evidence="1">
    <location>
        <begin position="137"/>
        <end position="203"/>
    </location>
</feature>
<organism evidence="4 5">
    <name type="scientific">Holothuria leucospilota</name>
    <name type="common">Black long sea cucumber</name>
    <name type="synonym">Mertensiothuria leucospilota</name>
    <dbReference type="NCBI Taxonomy" id="206669"/>
    <lineage>
        <taxon>Eukaryota</taxon>
        <taxon>Metazoa</taxon>
        <taxon>Echinodermata</taxon>
        <taxon>Eleutherozoa</taxon>
        <taxon>Echinozoa</taxon>
        <taxon>Holothuroidea</taxon>
        <taxon>Aspidochirotacea</taxon>
        <taxon>Aspidochirotida</taxon>
        <taxon>Holothuriidae</taxon>
        <taxon>Holothuria</taxon>
    </lineage>
</organism>
<dbReference type="EMBL" id="JAIZAY010000008">
    <property type="protein sequence ID" value="KAJ8037024.1"/>
    <property type="molecule type" value="Genomic_DNA"/>
</dbReference>
<protein>
    <recommendedName>
        <fullName evidence="3">Ig-like domain-containing protein</fullName>
    </recommendedName>
</protein>
<dbReference type="Pfam" id="PF07686">
    <property type="entry name" value="V-set"/>
    <property type="match status" value="1"/>
</dbReference>